<evidence type="ECO:0000313" key="2">
    <source>
        <dbReference type="EMBL" id="XBH09939.1"/>
    </source>
</evidence>
<proteinExistence type="predicted"/>
<keyword evidence="1" id="KW-0812">Transmembrane</keyword>
<accession>A0AAU7D7X5</accession>
<name>A0AAU7CY69_9BACT</name>
<dbReference type="KEGG" id="epl:P4G45_15845"/>
<reference evidence="2" key="1">
    <citation type="submission" date="2023-03" db="EMBL/GenBank/DDBJ databases">
        <title>Edaphobacter sp.</title>
        <authorList>
            <person name="Huber K.J."/>
            <person name="Papendorf J."/>
            <person name="Pilke C."/>
            <person name="Bunk B."/>
            <person name="Sproeer C."/>
            <person name="Pester M."/>
        </authorList>
    </citation>
    <scope>NUCLEOTIDE SEQUENCE</scope>
    <source>
        <strain evidence="2">DSM 109919</strain>
        <strain evidence="3">DSM 109920</strain>
    </source>
</reference>
<sequence length="63" mass="7072">MLKLFLFCILLLICWPLALAALFLYPLIWLCLLPFRLLGIVVEGTFALIAAIFLLPAKALRAI</sequence>
<organism evidence="2">
    <name type="scientific">Edaphobacter paludis</name>
    <dbReference type="NCBI Taxonomy" id="3035702"/>
    <lineage>
        <taxon>Bacteria</taxon>
        <taxon>Pseudomonadati</taxon>
        <taxon>Acidobacteriota</taxon>
        <taxon>Terriglobia</taxon>
        <taxon>Terriglobales</taxon>
        <taxon>Acidobacteriaceae</taxon>
        <taxon>Edaphobacter</taxon>
    </lineage>
</organism>
<protein>
    <submittedName>
        <fullName evidence="2">Uncharacterized protein</fullName>
    </submittedName>
</protein>
<dbReference type="AlphaFoldDB" id="A0AAU7CY69"/>
<keyword evidence="1" id="KW-1133">Transmembrane helix</keyword>
<dbReference type="EMBL" id="CP121194">
    <property type="protein sequence ID" value="XBH09939.1"/>
    <property type="molecule type" value="Genomic_DNA"/>
</dbReference>
<dbReference type="EMBL" id="CP121195">
    <property type="protein sequence ID" value="XBH13374.1"/>
    <property type="molecule type" value="Genomic_DNA"/>
</dbReference>
<feature type="transmembrane region" description="Helical" evidence="1">
    <location>
        <begin position="36"/>
        <end position="57"/>
    </location>
</feature>
<accession>A0AAU7CY69</accession>
<evidence type="ECO:0000313" key="3">
    <source>
        <dbReference type="EMBL" id="XBH13374.1"/>
    </source>
</evidence>
<evidence type="ECO:0000256" key="1">
    <source>
        <dbReference type="SAM" id="Phobius"/>
    </source>
</evidence>
<keyword evidence="1" id="KW-0472">Membrane</keyword>
<dbReference type="RefSeq" id="WP_348267446.1">
    <property type="nucleotide sequence ID" value="NZ_CP121194.1"/>
</dbReference>
<gene>
    <name evidence="2" type="ORF">P4G45_15845</name>
    <name evidence="3" type="ORF">P8936_17055</name>
</gene>